<reference evidence="1 2" key="1">
    <citation type="journal article" date="2022" name="Allergy">
        <title>Genome assembly and annotation of Periplaneta americana reveal a comprehensive cockroach allergen profile.</title>
        <authorList>
            <person name="Wang L."/>
            <person name="Xiong Q."/>
            <person name="Saelim N."/>
            <person name="Wang L."/>
            <person name="Nong W."/>
            <person name="Wan A.T."/>
            <person name="Shi M."/>
            <person name="Liu X."/>
            <person name="Cao Q."/>
            <person name="Hui J.H.L."/>
            <person name="Sookrung N."/>
            <person name="Leung T.F."/>
            <person name="Tungtrongchitr A."/>
            <person name="Tsui S.K.W."/>
        </authorList>
    </citation>
    <scope>NUCLEOTIDE SEQUENCE [LARGE SCALE GENOMIC DNA]</scope>
    <source>
        <strain evidence="1">PWHHKU_190912</strain>
    </source>
</reference>
<dbReference type="Proteomes" id="UP001148838">
    <property type="component" value="Unassembled WGS sequence"/>
</dbReference>
<keyword evidence="2" id="KW-1185">Reference proteome</keyword>
<protein>
    <submittedName>
        <fullName evidence="1">Uncharacterized protein</fullName>
    </submittedName>
</protein>
<proteinExistence type="predicted"/>
<name>A0ABQ8S9T0_PERAM</name>
<gene>
    <name evidence="1" type="ORF">ANN_19094</name>
</gene>
<sequence length="108" mass="12744">MSLPNTKFHWCLGHEGMCDKWSKFDCLLSHLKSFKFEDMGTKEKLSVLSSCFQNIDVDTFEQKEDREWTQKTLSGQLRGQRVDSEEIEWSVRTENRLRGHRADSEDLD</sequence>
<evidence type="ECO:0000313" key="1">
    <source>
        <dbReference type="EMBL" id="KAJ4430506.1"/>
    </source>
</evidence>
<organism evidence="1 2">
    <name type="scientific">Periplaneta americana</name>
    <name type="common">American cockroach</name>
    <name type="synonym">Blatta americana</name>
    <dbReference type="NCBI Taxonomy" id="6978"/>
    <lineage>
        <taxon>Eukaryota</taxon>
        <taxon>Metazoa</taxon>
        <taxon>Ecdysozoa</taxon>
        <taxon>Arthropoda</taxon>
        <taxon>Hexapoda</taxon>
        <taxon>Insecta</taxon>
        <taxon>Pterygota</taxon>
        <taxon>Neoptera</taxon>
        <taxon>Polyneoptera</taxon>
        <taxon>Dictyoptera</taxon>
        <taxon>Blattodea</taxon>
        <taxon>Blattoidea</taxon>
        <taxon>Blattidae</taxon>
        <taxon>Blattinae</taxon>
        <taxon>Periplaneta</taxon>
    </lineage>
</organism>
<accession>A0ABQ8S9T0</accession>
<comment type="caution">
    <text evidence="1">The sequence shown here is derived from an EMBL/GenBank/DDBJ whole genome shotgun (WGS) entry which is preliminary data.</text>
</comment>
<evidence type="ECO:0000313" key="2">
    <source>
        <dbReference type="Proteomes" id="UP001148838"/>
    </source>
</evidence>
<dbReference type="EMBL" id="JAJSOF020000031">
    <property type="protein sequence ID" value="KAJ4430506.1"/>
    <property type="molecule type" value="Genomic_DNA"/>
</dbReference>